<dbReference type="Proteomes" id="UP000062260">
    <property type="component" value="Chromosome"/>
</dbReference>
<dbReference type="AlphaFoldDB" id="A0A109RH53"/>
<dbReference type="EMBL" id="CP014163">
    <property type="protein sequence ID" value="AMB99939.1"/>
    <property type="molecule type" value="Genomic_DNA"/>
</dbReference>
<accession>A0A109RH53</accession>
<evidence type="ECO:0000256" key="4">
    <source>
        <dbReference type="ARBA" id="ARBA00022692"/>
    </source>
</evidence>
<protein>
    <submittedName>
        <fullName evidence="7">Uncharacterized protein</fullName>
    </submittedName>
</protein>
<name>A0A109RH53_9LACT</name>
<keyword evidence="4" id="KW-0812">Transmembrane</keyword>
<evidence type="ECO:0000313" key="8">
    <source>
        <dbReference type="Proteomes" id="UP000062260"/>
    </source>
</evidence>
<evidence type="ECO:0000256" key="5">
    <source>
        <dbReference type="ARBA" id="ARBA00022989"/>
    </source>
</evidence>
<dbReference type="GO" id="GO:0015204">
    <property type="term" value="F:urea transmembrane transporter activity"/>
    <property type="evidence" value="ECO:0007669"/>
    <property type="project" value="InterPro"/>
</dbReference>
<proteinExistence type="inferred from homology"/>
<evidence type="ECO:0000256" key="3">
    <source>
        <dbReference type="ARBA" id="ARBA00022475"/>
    </source>
</evidence>
<dbReference type="Gene3D" id="1.10.3430.10">
    <property type="entry name" value="Ammonium transporter AmtB like domains"/>
    <property type="match status" value="1"/>
</dbReference>
<evidence type="ECO:0000256" key="1">
    <source>
        <dbReference type="ARBA" id="ARBA00004651"/>
    </source>
</evidence>
<dbReference type="PANTHER" id="PTHR10464:SF4">
    <property type="entry name" value="UREA TRANSPORTER"/>
    <property type="match status" value="1"/>
</dbReference>
<keyword evidence="5" id="KW-1133">Transmembrane helix</keyword>
<evidence type="ECO:0000256" key="2">
    <source>
        <dbReference type="ARBA" id="ARBA00005914"/>
    </source>
</evidence>
<evidence type="ECO:0000313" key="7">
    <source>
        <dbReference type="EMBL" id="AMB99939.1"/>
    </source>
</evidence>
<reference evidence="7 8" key="1">
    <citation type="journal article" date="2016" name="Genome Announc.">
        <title>Complete Genome Sequences of Aerococcus christensenii CCUG 28831T, Aerococcus sanguinicola CCUG 43001T, Aerococcus urinae CCUG 36881T, Aerococcus urinaeequi CCUG 28094T, Aerococcus urinaehominis CCUG 42038 BT, and Aerococcus viridans CCUG 4311T.</title>
        <authorList>
            <person name="Carkaci D."/>
            <person name="Dargis R."/>
            <person name="Nielsen X.C."/>
            <person name="Skovgaard O."/>
            <person name="Fuursted K."/>
            <person name="Christensen J.J."/>
        </authorList>
    </citation>
    <scope>NUCLEOTIDE SEQUENCE [LARGE SCALE GENOMIC DNA]</scope>
    <source>
        <strain evidence="7 8">CCUG42038B</strain>
    </source>
</reference>
<dbReference type="KEGG" id="auh:AWM75_08130"/>
<keyword evidence="6" id="KW-0472">Membrane</keyword>
<reference evidence="8" key="2">
    <citation type="submission" date="2016-01" db="EMBL/GenBank/DDBJ databases">
        <title>Six Aerococcus type strain genome sequencing and assembly using PacBio and Illumina Hiseq.</title>
        <authorList>
            <person name="Carkaci D."/>
            <person name="Dargis R."/>
            <person name="Nielsen X.C."/>
            <person name="Skovgaard O."/>
            <person name="Fuursted K."/>
            <person name="Christensen J.J."/>
        </authorList>
    </citation>
    <scope>NUCLEOTIDE SEQUENCE [LARGE SCALE GENOMIC DNA]</scope>
    <source>
        <strain evidence="8">CCUG42038B</strain>
    </source>
</reference>
<sequence length="303" mass="34004">MVIDMHRSYKANQYFDFFNNYSQVLLIENWLTGALVFLAILISSPLSAFLSLVAVLTSLLVALKWSSIPSSDISAGLLGYSSVLTAIFISQHYDFWLGIILSMGVGILNVVISYYFGNYFGKKNLPILTLPFILMTWLLVLWSQHSGVDHWTNQTLTSSINYFSLSNFFIGGIKAFGEIFLLDHITASLLILIGILIDQKMRTVKMILSLILSLLVAYIVGADANSLTLGLYSYNTILVVLSLEQLDMLRSGWTWIILTPLATVCLDFMLGYILSLVNLPLLTIPFVIACYLFIFFQKKISKE</sequence>
<comment type="similarity">
    <text evidence="2">Belongs to the urea transporter family.</text>
</comment>
<keyword evidence="8" id="KW-1185">Reference proteome</keyword>
<keyword evidence="3" id="KW-1003">Cell membrane</keyword>
<dbReference type="PANTHER" id="PTHR10464">
    <property type="entry name" value="UREA TRANSPORTER"/>
    <property type="match status" value="1"/>
</dbReference>
<organism evidence="7 8">
    <name type="scientific">Aerococcus urinaehominis</name>
    <dbReference type="NCBI Taxonomy" id="128944"/>
    <lineage>
        <taxon>Bacteria</taxon>
        <taxon>Bacillati</taxon>
        <taxon>Bacillota</taxon>
        <taxon>Bacilli</taxon>
        <taxon>Lactobacillales</taxon>
        <taxon>Aerococcaceae</taxon>
        <taxon>Aerococcus</taxon>
    </lineage>
</organism>
<dbReference type="GO" id="GO:0005886">
    <property type="term" value="C:plasma membrane"/>
    <property type="evidence" value="ECO:0007669"/>
    <property type="project" value="UniProtKB-SubCell"/>
</dbReference>
<dbReference type="Pfam" id="PF03253">
    <property type="entry name" value="UT"/>
    <property type="match status" value="1"/>
</dbReference>
<dbReference type="InterPro" id="IPR029020">
    <property type="entry name" value="Ammonium/urea_transptr"/>
</dbReference>
<evidence type="ECO:0000256" key="6">
    <source>
        <dbReference type="ARBA" id="ARBA00023136"/>
    </source>
</evidence>
<comment type="subcellular location">
    <subcellularLocation>
        <location evidence="1">Cell membrane</location>
        <topology evidence="1">Multi-pass membrane protein</topology>
    </subcellularLocation>
</comment>
<dbReference type="InterPro" id="IPR004937">
    <property type="entry name" value="Urea_transporter"/>
</dbReference>
<dbReference type="STRING" id="128944.AWM75_08130"/>
<gene>
    <name evidence="7" type="ORF">AWM75_08130</name>
</gene>